<dbReference type="PANTHER" id="PTHR16305">
    <property type="entry name" value="TESTICULAR SOLUBLE ADENYLYL CYCLASE"/>
    <property type="match status" value="1"/>
</dbReference>
<dbReference type="Gene3D" id="1.10.10.10">
    <property type="entry name" value="Winged helix-like DNA-binding domain superfamily/Winged helix DNA-binding domain"/>
    <property type="match status" value="1"/>
</dbReference>
<dbReference type="SUPFAM" id="SSF48452">
    <property type="entry name" value="TPR-like"/>
    <property type="match status" value="1"/>
</dbReference>
<evidence type="ECO:0000313" key="5">
    <source>
        <dbReference type="EMBL" id="MFC4586971.1"/>
    </source>
</evidence>
<dbReference type="SUPFAM" id="SSF46894">
    <property type="entry name" value="C-terminal effector domain of the bipartite response regulators"/>
    <property type="match status" value="1"/>
</dbReference>
<dbReference type="InterPro" id="IPR036388">
    <property type="entry name" value="WH-like_DNA-bd_sf"/>
</dbReference>
<dbReference type="GO" id="GO:0005524">
    <property type="term" value="F:ATP binding"/>
    <property type="evidence" value="ECO:0007669"/>
    <property type="project" value="UniProtKB-KW"/>
</dbReference>
<dbReference type="Pfam" id="PF03704">
    <property type="entry name" value="BTAD"/>
    <property type="match status" value="1"/>
</dbReference>
<proteinExistence type="predicted"/>
<dbReference type="InterPro" id="IPR027417">
    <property type="entry name" value="P-loop_NTPase"/>
</dbReference>
<evidence type="ECO:0000259" key="4">
    <source>
        <dbReference type="SMART" id="SM01043"/>
    </source>
</evidence>
<keyword evidence="2 5" id="KW-0067">ATP-binding</keyword>
<evidence type="ECO:0000256" key="3">
    <source>
        <dbReference type="SAM" id="MobiDB-lite"/>
    </source>
</evidence>
<feature type="compositionally biased region" description="Basic and acidic residues" evidence="3">
    <location>
        <begin position="407"/>
        <end position="419"/>
    </location>
</feature>
<evidence type="ECO:0000256" key="2">
    <source>
        <dbReference type="ARBA" id="ARBA00022840"/>
    </source>
</evidence>
<dbReference type="InterPro" id="IPR011990">
    <property type="entry name" value="TPR-like_helical_dom_sf"/>
</dbReference>
<dbReference type="EMBL" id="JBHSFN010000007">
    <property type="protein sequence ID" value="MFC4586971.1"/>
    <property type="molecule type" value="Genomic_DNA"/>
</dbReference>
<dbReference type="InterPro" id="IPR041664">
    <property type="entry name" value="AAA_16"/>
</dbReference>
<keyword evidence="6" id="KW-1185">Reference proteome</keyword>
<name>A0ABV9EBN9_9ACTN</name>
<comment type="caution">
    <text evidence="5">The sequence shown here is derived from an EMBL/GenBank/DDBJ whole genome shotgun (WGS) entry which is preliminary data.</text>
</comment>
<feature type="domain" description="Bacterial transcriptional activator" evidence="4">
    <location>
        <begin position="111"/>
        <end position="257"/>
    </location>
</feature>
<dbReference type="Pfam" id="PF13191">
    <property type="entry name" value="AAA_16"/>
    <property type="match status" value="1"/>
</dbReference>
<feature type="region of interest" description="Disordered" evidence="3">
    <location>
        <begin position="397"/>
        <end position="474"/>
    </location>
</feature>
<dbReference type="Gene3D" id="1.25.40.10">
    <property type="entry name" value="Tetratricopeptide repeat domain"/>
    <property type="match status" value="1"/>
</dbReference>
<dbReference type="PANTHER" id="PTHR16305:SF35">
    <property type="entry name" value="TRANSCRIPTIONAL ACTIVATOR DOMAIN"/>
    <property type="match status" value="1"/>
</dbReference>
<organism evidence="5 6">
    <name type="scientific">Sphaerisporangium corydalis</name>
    <dbReference type="NCBI Taxonomy" id="1441875"/>
    <lineage>
        <taxon>Bacteria</taxon>
        <taxon>Bacillati</taxon>
        <taxon>Actinomycetota</taxon>
        <taxon>Actinomycetes</taxon>
        <taxon>Streptosporangiales</taxon>
        <taxon>Streptosporangiaceae</taxon>
        <taxon>Sphaerisporangium</taxon>
    </lineage>
</organism>
<dbReference type="Proteomes" id="UP001595891">
    <property type="component" value="Unassembled WGS sequence"/>
</dbReference>
<dbReference type="SUPFAM" id="SSF52540">
    <property type="entry name" value="P-loop containing nucleoside triphosphate hydrolases"/>
    <property type="match status" value="1"/>
</dbReference>
<dbReference type="SMART" id="SM01043">
    <property type="entry name" value="BTAD"/>
    <property type="match status" value="1"/>
</dbReference>
<gene>
    <name evidence="5" type="ORF">ACFO8L_12845</name>
</gene>
<dbReference type="InterPro" id="IPR016032">
    <property type="entry name" value="Sig_transdc_resp-reg_C-effctor"/>
</dbReference>
<reference evidence="6" key="1">
    <citation type="journal article" date="2019" name="Int. J. Syst. Evol. Microbiol.">
        <title>The Global Catalogue of Microorganisms (GCM) 10K type strain sequencing project: providing services to taxonomists for standard genome sequencing and annotation.</title>
        <authorList>
            <consortium name="The Broad Institute Genomics Platform"/>
            <consortium name="The Broad Institute Genome Sequencing Center for Infectious Disease"/>
            <person name="Wu L."/>
            <person name="Ma J."/>
        </authorList>
    </citation>
    <scope>NUCLEOTIDE SEQUENCE [LARGE SCALE GENOMIC DNA]</scope>
    <source>
        <strain evidence="6">CCUG 49560</strain>
    </source>
</reference>
<evidence type="ECO:0000313" key="6">
    <source>
        <dbReference type="Proteomes" id="UP001595891"/>
    </source>
</evidence>
<accession>A0ABV9EBN9</accession>
<dbReference type="RefSeq" id="WP_262847007.1">
    <property type="nucleotide sequence ID" value="NZ_JANZYP010000055.1"/>
</dbReference>
<dbReference type="InterPro" id="IPR005158">
    <property type="entry name" value="BTAD"/>
</dbReference>
<protein>
    <submittedName>
        <fullName evidence="5">ATP-binding protein</fullName>
    </submittedName>
</protein>
<evidence type="ECO:0000256" key="1">
    <source>
        <dbReference type="ARBA" id="ARBA00022741"/>
    </source>
</evidence>
<sequence length="1252" mass="135387">MRFHVLGSLEVVDGDGNVVPLGDPLHVLLLTILLSRPNETVSQLDLAAELWSDDLVAFSRRELLARKKGQLQGYVALLRRALEPEGRSARGWQVLLTDGAGYRLRVGDDQLDETRMHRLAEEARAALNGGRLTEAARAARAAIGCWRGRPFGDFGDRAFAQGTVVRLEQLRLSTVELAVEIDLRLGMDGTVLSGGLVADLVREHPENERLRCWWALALYRAREPGAALVVCREGRELLRVTQAPPSSRLASVESGIRAGDPPAAIIAEVTLVPPGEADETAAPSPPRGPERVFVGRQEALVLLRGALAESRAGAGRVVLLAGQLGIGKSRTMTVFADHAAREGVEPVWGRAPEDGSTAPLRPWRQILQAIVASRHPEELKALAGNDTATLSLLAPRLADLHTGPPGDDDRPRPDEEARPGPHGGRAGLDGEVLPGSHGGRTGPDGEVLPGQHDGRAGLDGEVLPGSHGDGGGDRTRLFEAVTRFLVEASAARPIVVLVDDLHRADPESLLLLRALAARLGHARLLVIASFRDTAADQRPELLAALADLPKAPAGLRVDLDALDRDEVADFVRLAAGSDPSPSLLGKVHARTGGIPLFVSEILRPLTTGTDLRRLERLVDAGGLGISADVLHRLRSMPARTQAILALAAVIGREADVDLLAAATSEPREALLAAFEDGMAYGVIDDSGDEPGRYRFRHVAYRDALYAGLGPARRRLLHHQVAGAIEATVADRQAHAALLAHHHGEAAPGQAGRTVRHYRELAAREAMRLFAYDGAALHLRLALANLARERSPDEAERCELLLALGEAETRGGHAAEAKEAFTQAAEYARAAGAAEPLARAALGYGHFFAEFGELNDRLITLLRSALVALGDQDTMLRARVSGRLAAALYWGLGRDWRERAAQREKLSAQAVRIAREHGTASELGGILESRCYAIWGPDTLAERTALAEEMIFLAGPTADRELEVQGRLRRILALADHGDLDAMFAEIQRYAALADRLRQPIYSFWAFIWRATLAMLRGRFAEGERLSGEALQQGEAAAGSAMLHNFGAQLWWLRREQGRLDQIAELVQGYAAQSPDVTGWRPVLAYTHLATGRPGAARDEFDGLAAGDFGALPRDADWLVSMTMLAEVCCGLEDPGRAAVLYRLLRPYAHRPAFLIFAVACMGSVSRYLGLLATATEDWEAADQHFRDAADGNRRLGARPYQVYTAAEHGRMLLRRGRPSDRHQARTLLAHALHDAQRLGMAGLVRRITEDQD</sequence>
<keyword evidence="1" id="KW-0547">Nucleotide-binding</keyword>